<feature type="domain" description="Aminoacyl-transfer RNA synthetases class-II family profile" evidence="14">
    <location>
        <begin position="89"/>
        <end position="341"/>
    </location>
</feature>
<sequence>MNPNIIEFKKKLTTLEDQIKTDIRAINDIKQLCQAEIEYIGKNGQIATLLKELRNYSLEEKKAIGKTINLLKQEINTLFQEKSYVLEQEQLNQQLKGEETDISLPSFQLPIGTIHPLNKILEQAEDFFLGMGYSIYDGKEIVSDLYNFELMNIGKEHPARDMQDSFYLNINPQSLLRTHTSSVQIQAMLASNSQPLKIISYGNVFRRDKDDATHSHQFTQLEGFVIDQHTTLMDLKQTIIMFMQHIFGLEQKLLFRPSYFPFTNPSLEVDLIIEQKGEKDVYLEVMGAGLIHPEILKNGGFDPEIFQGFAFGIGIERITMLKYSIKDIRHFYNNDMRFLKQFGK</sequence>
<dbReference type="PROSITE" id="PS50862">
    <property type="entry name" value="AA_TRNA_LIGASE_II"/>
    <property type="match status" value="1"/>
</dbReference>
<evidence type="ECO:0000256" key="3">
    <source>
        <dbReference type="ARBA" id="ARBA00011209"/>
    </source>
</evidence>
<gene>
    <name evidence="13 15" type="primary">pheS</name>
    <name evidence="15" type="ORF">CPX_001497</name>
</gene>
<dbReference type="InterPro" id="IPR006195">
    <property type="entry name" value="aa-tRNA-synth_II"/>
</dbReference>
<dbReference type="Proteomes" id="UP000037386">
    <property type="component" value="Unassembled WGS sequence"/>
</dbReference>
<dbReference type="InterPro" id="IPR004529">
    <property type="entry name" value="Phe-tRNA-synth_IIc_asu"/>
</dbReference>
<keyword evidence="5 13" id="KW-0436">Ligase</keyword>
<evidence type="ECO:0000256" key="10">
    <source>
        <dbReference type="ARBA" id="ARBA00022917"/>
    </source>
</evidence>
<dbReference type="SUPFAM" id="SSF46589">
    <property type="entry name" value="tRNA-binding arm"/>
    <property type="match status" value="1"/>
</dbReference>
<evidence type="ECO:0000313" key="15">
    <source>
        <dbReference type="EMBL" id="KOR75538.1"/>
    </source>
</evidence>
<comment type="similarity">
    <text evidence="2 13">Belongs to the class-II aminoacyl-tRNA synthetase family. Phe-tRNA synthetase alpha subunit type 1 subfamily.</text>
</comment>
<dbReference type="RefSeq" id="WP_053521424.1">
    <property type="nucleotide sequence ID" value="NZ_LHCF01000005.1"/>
</dbReference>
<dbReference type="GO" id="GO:0000287">
    <property type="term" value="F:magnesium ion binding"/>
    <property type="evidence" value="ECO:0007669"/>
    <property type="project" value="UniProtKB-UniRule"/>
</dbReference>
<proteinExistence type="inferred from homology"/>
<evidence type="ECO:0000256" key="13">
    <source>
        <dbReference type="HAMAP-Rule" id="MF_00281"/>
    </source>
</evidence>
<dbReference type="STRING" id="479893.CPX_001497"/>
<dbReference type="GO" id="GO:0005524">
    <property type="term" value="F:ATP binding"/>
    <property type="evidence" value="ECO:0007669"/>
    <property type="project" value="UniProtKB-UniRule"/>
</dbReference>
<protein>
    <recommendedName>
        <fullName evidence="13">Phenylalanine--tRNA ligase alpha subunit</fullName>
        <ecNumber evidence="13">6.1.1.20</ecNumber>
    </recommendedName>
    <alternativeName>
        <fullName evidence="13">Phenylalanyl-tRNA synthetase alpha subunit</fullName>
        <shortName evidence="13">PheRS</shortName>
    </alternativeName>
</protein>
<keyword evidence="11 13" id="KW-0030">Aminoacyl-tRNA synthetase</keyword>
<evidence type="ECO:0000256" key="4">
    <source>
        <dbReference type="ARBA" id="ARBA00022490"/>
    </source>
</evidence>
<dbReference type="AlphaFoldDB" id="A0A0M1N052"/>
<keyword evidence="7 13" id="KW-0547">Nucleotide-binding</keyword>
<evidence type="ECO:0000313" key="16">
    <source>
        <dbReference type="Proteomes" id="UP000037386"/>
    </source>
</evidence>
<accession>A0A0M1N052</accession>
<dbReference type="PATRIC" id="fig|479893.3.peg.284"/>
<dbReference type="Pfam" id="PF02912">
    <property type="entry name" value="Phe_tRNA-synt_N"/>
    <property type="match status" value="1"/>
</dbReference>
<keyword evidence="8 13" id="KW-0067">ATP-binding</keyword>
<evidence type="ECO:0000256" key="1">
    <source>
        <dbReference type="ARBA" id="ARBA00004496"/>
    </source>
</evidence>
<keyword evidence="4 13" id="KW-0963">Cytoplasm</keyword>
<dbReference type="EC" id="6.1.1.20" evidence="13"/>
<dbReference type="GO" id="GO:0004826">
    <property type="term" value="F:phenylalanine-tRNA ligase activity"/>
    <property type="evidence" value="ECO:0007669"/>
    <property type="project" value="UniProtKB-UniRule"/>
</dbReference>
<dbReference type="InterPro" id="IPR002319">
    <property type="entry name" value="Phenylalanyl-tRNA_Synthase"/>
</dbReference>
<evidence type="ECO:0000256" key="6">
    <source>
        <dbReference type="ARBA" id="ARBA00022723"/>
    </source>
</evidence>
<evidence type="ECO:0000256" key="2">
    <source>
        <dbReference type="ARBA" id="ARBA00010207"/>
    </source>
</evidence>
<organism evidence="15 16">
    <name type="scientific">Candidatus Phytoplasma pruni</name>
    <dbReference type="NCBI Taxonomy" id="479893"/>
    <lineage>
        <taxon>Bacteria</taxon>
        <taxon>Bacillati</taxon>
        <taxon>Mycoplasmatota</taxon>
        <taxon>Mollicutes</taxon>
        <taxon>Acholeplasmatales</taxon>
        <taxon>Acholeplasmataceae</taxon>
        <taxon>Candidatus Phytoplasma</taxon>
        <taxon>16SrIII (X-disease group)</taxon>
    </lineage>
</organism>
<evidence type="ECO:0000256" key="8">
    <source>
        <dbReference type="ARBA" id="ARBA00022840"/>
    </source>
</evidence>
<dbReference type="CDD" id="cd00496">
    <property type="entry name" value="PheRS_alpha_core"/>
    <property type="match status" value="1"/>
</dbReference>
<evidence type="ECO:0000256" key="5">
    <source>
        <dbReference type="ARBA" id="ARBA00022598"/>
    </source>
</evidence>
<dbReference type="OrthoDB" id="9800719at2"/>
<dbReference type="InterPro" id="IPR004188">
    <property type="entry name" value="Phe-tRNA_ligase_II_N"/>
</dbReference>
<dbReference type="InterPro" id="IPR045864">
    <property type="entry name" value="aa-tRNA-synth_II/BPL/LPL"/>
</dbReference>
<dbReference type="SUPFAM" id="SSF55681">
    <property type="entry name" value="Class II aaRS and biotin synthetases"/>
    <property type="match status" value="1"/>
</dbReference>
<keyword evidence="6 13" id="KW-0479">Metal-binding</keyword>
<dbReference type="GO" id="GO:0006432">
    <property type="term" value="P:phenylalanyl-tRNA aminoacylation"/>
    <property type="evidence" value="ECO:0007669"/>
    <property type="project" value="UniProtKB-UniRule"/>
</dbReference>
<comment type="subunit">
    <text evidence="3 13">Tetramer of two alpha and two beta subunits.</text>
</comment>
<dbReference type="HAMAP" id="MF_00281">
    <property type="entry name" value="Phe_tRNA_synth_alpha1"/>
    <property type="match status" value="1"/>
</dbReference>
<dbReference type="PANTHER" id="PTHR11538">
    <property type="entry name" value="PHENYLALANYL-TRNA SYNTHETASE"/>
    <property type="match status" value="1"/>
</dbReference>
<dbReference type="Gene3D" id="3.30.930.10">
    <property type="entry name" value="Bira Bifunctional Protein, Domain 2"/>
    <property type="match status" value="1"/>
</dbReference>
<comment type="cofactor">
    <cofactor evidence="13">
        <name>Mg(2+)</name>
        <dbReference type="ChEBI" id="CHEBI:18420"/>
    </cofactor>
    <text evidence="13">Binds 2 magnesium ions per tetramer.</text>
</comment>
<keyword evidence="10 13" id="KW-0648">Protein biosynthesis</keyword>
<evidence type="ECO:0000256" key="12">
    <source>
        <dbReference type="ARBA" id="ARBA00049255"/>
    </source>
</evidence>
<dbReference type="InterPro" id="IPR010978">
    <property type="entry name" value="tRNA-bd_arm"/>
</dbReference>
<comment type="caution">
    <text evidence="13">Lacks conserved residue(s) required for the propagation of feature annotation.</text>
</comment>
<comment type="caution">
    <text evidence="15">The sequence shown here is derived from an EMBL/GenBank/DDBJ whole genome shotgun (WGS) entry which is preliminary data.</text>
</comment>
<evidence type="ECO:0000256" key="7">
    <source>
        <dbReference type="ARBA" id="ARBA00022741"/>
    </source>
</evidence>
<evidence type="ECO:0000256" key="11">
    <source>
        <dbReference type="ARBA" id="ARBA00023146"/>
    </source>
</evidence>
<dbReference type="GO" id="GO:0005737">
    <property type="term" value="C:cytoplasm"/>
    <property type="evidence" value="ECO:0007669"/>
    <property type="project" value="UniProtKB-SubCell"/>
</dbReference>
<dbReference type="EMBL" id="LHCF01000005">
    <property type="protein sequence ID" value="KOR75538.1"/>
    <property type="molecule type" value="Genomic_DNA"/>
</dbReference>
<dbReference type="PANTHER" id="PTHR11538:SF41">
    <property type="entry name" value="PHENYLALANINE--TRNA LIGASE, MITOCHONDRIAL"/>
    <property type="match status" value="1"/>
</dbReference>
<dbReference type="InterPro" id="IPR022911">
    <property type="entry name" value="Phe_tRNA_ligase_alpha1_bac"/>
</dbReference>
<comment type="subcellular location">
    <subcellularLocation>
        <location evidence="1 13">Cytoplasm</location>
    </subcellularLocation>
</comment>
<dbReference type="GO" id="GO:0000049">
    <property type="term" value="F:tRNA binding"/>
    <property type="evidence" value="ECO:0007669"/>
    <property type="project" value="InterPro"/>
</dbReference>
<reference evidence="16" key="1">
    <citation type="submission" date="2015-05" db="EMBL/GenBank/DDBJ databases">
        <title>Draft genome sequence of 'Candidatus Phytoplasma Pruni' strain CX, a plant pathogenic bacterium.</title>
        <authorList>
            <person name="Lee I.-M."/>
            <person name="Bottner-Parker K.D."/>
            <person name="Shao J."/>
            <person name="Gundersen-Rindal D.E."/>
            <person name="Zhao Y."/>
            <person name="Davis R.E."/>
        </authorList>
    </citation>
    <scope>NUCLEOTIDE SEQUENCE [LARGE SCALE GENOMIC DNA]</scope>
    <source>
        <strain evidence="16">CX</strain>
    </source>
</reference>
<evidence type="ECO:0000259" key="14">
    <source>
        <dbReference type="PROSITE" id="PS50862"/>
    </source>
</evidence>
<dbReference type="Pfam" id="PF01409">
    <property type="entry name" value="tRNA-synt_2d"/>
    <property type="match status" value="1"/>
</dbReference>
<keyword evidence="9 13" id="KW-0460">Magnesium</keyword>
<name>A0A0M1N052_9MOLU</name>
<evidence type="ECO:0000256" key="9">
    <source>
        <dbReference type="ARBA" id="ARBA00022842"/>
    </source>
</evidence>
<dbReference type="NCBIfam" id="TIGR00468">
    <property type="entry name" value="pheS"/>
    <property type="match status" value="1"/>
</dbReference>
<comment type="catalytic activity">
    <reaction evidence="12 13">
        <text>tRNA(Phe) + L-phenylalanine + ATP = L-phenylalanyl-tRNA(Phe) + AMP + diphosphate + H(+)</text>
        <dbReference type="Rhea" id="RHEA:19413"/>
        <dbReference type="Rhea" id="RHEA-COMP:9668"/>
        <dbReference type="Rhea" id="RHEA-COMP:9699"/>
        <dbReference type="ChEBI" id="CHEBI:15378"/>
        <dbReference type="ChEBI" id="CHEBI:30616"/>
        <dbReference type="ChEBI" id="CHEBI:33019"/>
        <dbReference type="ChEBI" id="CHEBI:58095"/>
        <dbReference type="ChEBI" id="CHEBI:78442"/>
        <dbReference type="ChEBI" id="CHEBI:78531"/>
        <dbReference type="ChEBI" id="CHEBI:456215"/>
        <dbReference type="EC" id="6.1.1.20"/>
    </reaction>
</comment>